<dbReference type="InterPro" id="IPR000210">
    <property type="entry name" value="BTB/POZ_dom"/>
</dbReference>
<reference evidence="2 3" key="1">
    <citation type="journal article" date="2016" name="Genome Biol. Evol.">
        <title>Gene Family Evolution Reflects Adaptation to Soil Environmental Stressors in the Genome of the Collembolan Orchesella cincta.</title>
        <authorList>
            <person name="Faddeeva-Vakhrusheva A."/>
            <person name="Derks M.F."/>
            <person name="Anvar S.Y."/>
            <person name="Agamennone V."/>
            <person name="Suring W."/>
            <person name="Smit S."/>
            <person name="van Straalen N.M."/>
            <person name="Roelofs D."/>
        </authorList>
    </citation>
    <scope>NUCLEOTIDE SEQUENCE [LARGE SCALE GENOMIC DNA]</scope>
    <source>
        <tissue evidence="2">Mixed pool</tissue>
    </source>
</reference>
<evidence type="ECO:0000259" key="1">
    <source>
        <dbReference type="PROSITE" id="PS50097"/>
    </source>
</evidence>
<dbReference type="Gene3D" id="1.25.40.420">
    <property type="match status" value="1"/>
</dbReference>
<gene>
    <name evidence="2" type="ORF">Ocin01_02581</name>
</gene>
<dbReference type="EMBL" id="LJIJ01000055">
    <property type="protein sequence ID" value="ODN04103.1"/>
    <property type="molecule type" value="Genomic_DNA"/>
</dbReference>
<comment type="caution">
    <text evidence="2">The sequence shown here is derived from an EMBL/GenBank/DDBJ whole genome shotgun (WGS) entry which is preliminary data.</text>
</comment>
<sequence>MARCLPKFAMTNNNIKIQPIDESMMTRHSLNNLAERRSSTWSKLELDTVETRVEYVAKKLEDPRWEGFHDIVFHVGSEVITPIKSSKLLLSISLPYFEKLFATSGKSSIKDDEELEEERMEVGEERAAEFKPEIVVFRDFEPDPFKAVLQSLVGGKRLDLADKDFDYIFEVVKIGQHINYLDIIKQCNVALGPFATMEGACKMINRVFCDPKAQEKELSMCRSYVQRFQEKLIRSKAFLNLSQQAVLEILKTDLQKIEEIDIFNAVIRWAKFNIDQKGEVTIEDGVKLRKALGDILYEIRFTCMSPEQIVELAKSTNVLNSSEVVNFIMFINGCNGIRPSVGQFKTEPRSGDN</sequence>
<name>A0A1D2NFR3_ORCCI</name>
<dbReference type="AlphaFoldDB" id="A0A1D2NFR3"/>
<dbReference type="OrthoDB" id="45365at2759"/>
<dbReference type="InterPro" id="IPR011705">
    <property type="entry name" value="BACK"/>
</dbReference>
<organism evidence="2 3">
    <name type="scientific">Orchesella cincta</name>
    <name type="common">Springtail</name>
    <name type="synonym">Podura cincta</name>
    <dbReference type="NCBI Taxonomy" id="48709"/>
    <lineage>
        <taxon>Eukaryota</taxon>
        <taxon>Metazoa</taxon>
        <taxon>Ecdysozoa</taxon>
        <taxon>Arthropoda</taxon>
        <taxon>Hexapoda</taxon>
        <taxon>Collembola</taxon>
        <taxon>Entomobryomorpha</taxon>
        <taxon>Entomobryoidea</taxon>
        <taxon>Orchesellidae</taxon>
        <taxon>Orchesellinae</taxon>
        <taxon>Orchesella</taxon>
    </lineage>
</organism>
<dbReference type="PROSITE" id="PS50097">
    <property type="entry name" value="BTB"/>
    <property type="match status" value="1"/>
</dbReference>
<dbReference type="PANTHER" id="PTHR45774">
    <property type="entry name" value="BTB/POZ DOMAIN-CONTAINING"/>
    <property type="match status" value="1"/>
</dbReference>
<evidence type="ECO:0000313" key="2">
    <source>
        <dbReference type="EMBL" id="ODN04103.1"/>
    </source>
</evidence>
<dbReference type="Gene3D" id="3.30.710.10">
    <property type="entry name" value="Potassium Channel Kv1.1, Chain A"/>
    <property type="match status" value="1"/>
</dbReference>
<dbReference type="InterPro" id="IPR011333">
    <property type="entry name" value="SKP1/BTB/POZ_sf"/>
</dbReference>
<dbReference type="Pfam" id="PF07707">
    <property type="entry name" value="BACK"/>
    <property type="match status" value="1"/>
</dbReference>
<feature type="domain" description="BTB" evidence="1">
    <location>
        <begin position="69"/>
        <end position="156"/>
    </location>
</feature>
<dbReference type="STRING" id="48709.A0A1D2NFR3"/>
<protein>
    <submittedName>
        <fullName evidence="2">BTB/POZ domain-containing protein 2</fullName>
    </submittedName>
</protein>
<evidence type="ECO:0000313" key="3">
    <source>
        <dbReference type="Proteomes" id="UP000094527"/>
    </source>
</evidence>
<accession>A0A1D2NFR3</accession>
<dbReference type="PANTHER" id="PTHR45774:SF3">
    <property type="entry name" value="BTB (POZ) DOMAIN-CONTAINING 2B-RELATED"/>
    <property type="match status" value="1"/>
</dbReference>
<dbReference type="Proteomes" id="UP000094527">
    <property type="component" value="Unassembled WGS sequence"/>
</dbReference>
<proteinExistence type="predicted"/>
<keyword evidence="3" id="KW-1185">Reference proteome</keyword>